<name>M0HF84_HALEO</name>
<evidence type="ECO:0000256" key="1">
    <source>
        <dbReference type="ARBA" id="ARBA00007958"/>
    </source>
</evidence>
<dbReference type="Proteomes" id="UP000011612">
    <property type="component" value="Unassembled WGS sequence"/>
</dbReference>
<dbReference type="Gene3D" id="3.40.50.1000">
    <property type="entry name" value="HAD superfamily/HAD-like"/>
    <property type="match status" value="1"/>
</dbReference>
<dbReference type="PANTHER" id="PTHR43434:SF1">
    <property type="entry name" value="PHOSPHOGLYCOLATE PHOSPHATASE"/>
    <property type="match status" value="1"/>
</dbReference>
<dbReference type="STRING" id="1230453.C453_14311"/>
<dbReference type="PATRIC" id="fig|1230453.4.peg.2844"/>
<dbReference type="GO" id="GO:0006281">
    <property type="term" value="P:DNA repair"/>
    <property type="evidence" value="ECO:0007669"/>
    <property type="project" value="TreeGrafter"/>
</dbReference>
<keyword evidence="3" id="KW-1185">Reference proteome</keyword>
<dbReference type="InterPro" id="IPR036412">
    <property type="entry name" value="HAD-like_sf"/>
</dbReference>
<dbReference type="Pfam" id="PF13419">
    <property type="entry name" value="HAD_2"/>
    <property type="match status" value="1"/>
</dbReference>
<gene>
    <name evidence="2" type="ORF">C453_14311</name>
</gene>
<reference evidence="2 3" key="1">
    <citation type="journal article" date="2014" name="PLoS Genet.">
        <title>Phylogenetically driven sequencing of extremely halophilic archaea reveals strategies for static and dynamic osmo-response.</title>
        <authorList>
            <person name="Becker E.A."/>
            <person name="Seitzer P.M."/>
            <person name="Tritt A."/>
            <person name="Larsen D."/>
            <person name="Krusor M."/>
            <person name="Yao A.I."/>
            <person name="Wu D."/>
            <person name="Madern D."/>
            <person name="Eisen J.A."/>
            <person name="Darling A.E."/>
            <person name="Facciotti M.T."/>
        </authorList>
    </citation>
    <scope>NUCLEOTIDE SEQUENCE [LARGE SCALE GENOMIC DNA]</scope>
    <source>
        <strain evidence="2 3">ATCC BAA-1513</strain>
    </source>
</reference>
<evidence type="ECO:0000313" key="3">
    <source>
        <dbReference type="Proteomes" id="UP000011612"/>
    </source>
</evidence>
<evidence type="ECO:0000313" key="2">
    <source>
        <dbReference type="EMBL" id="ELZ83186.1"/>
    </source>
</evidence>
<dbReference type="InterPro" id="IPR050155">
    <property type="entry name" value="HAD-like_hydrolase_sf"/>
</dbReference>
<dbReference type="InterPro" id="IPR041492">
    <property type="entry name" value="HAD_2"/>
</dbReference>
<proteinExistence type="inferred from homology"/>
<dbReference type="SFLD" id="SFLDG01129">
    <property type="entry name" value="C1.5:_HAD__Beta-PGM__Phosphata"/>
    <property type="match status" value="1"/>
</dbReference>
<sequence length="223" mass="25119">MVWFVTRYDAVLFDSDGVLVEPPNQETQREATREAFRAVGVEDIREEHLDAVMGGKSADALFEVCSVYDLDVATFWDAFEHHDEQSQFDAFEAGARERYDDVSAIADLSVARGIVSNNHHSTIEFKLDFFEMRSLFDTYYGREKTLESLTLKKPNTHYIDRAMADLGAESALYVGDSDSDVVAAERAGLDSVFVRRAHTRDTELSVTPTYEVESLHDVVSLAE</sequence>
<dbReference type="InterPro" id="IPR023214">
    <property type="entry name" value="HAD_sf"/>
</dbReference>
<dbReference type="SUPFAM" id="SSF56784">
    <property type="entry name" value="HAD-like"/>
    <property type="match status" value="1"/>
</dbReference>
<dbReference type="EMBL" id="AOLK01000021">
    <property type="protein sequence ID" value="ELZ83186.1"/>
    <property type="molecule type" value="Genomic_DNA"/>
</dbReference>
<comment type="similarity">
    <text evidence="1">Belongs to the HAD-like hydrolase superfamily.</text>
</comment>
<accession>M0HF84</accession>
<dbReference type="PANTHER" id="PTHR43434">
    <property type="entry name" value="PHOSPHOGLYCOLATE PHOSPHATASE"/>
    <property type="match status" value="1"/>
</dbReference>
<protein>
    <submittedName>
        <fullName evidence="2">HAD-superfamily hydrolase</fullName>
    </submittedName>
</protein>
<dbReference type="SFLD" id="SFLDS00003">
    <property type="entry name" value="Haloacid_Dehalogenase"/>
    <property type="match status" value="1"/>
</dbReference>
<dbReference type="GO" id="GO:0008967">
    <property type="term" value="F:phosphoglycolate phosphatase activity"/>
    <property type="evidence" value="ECO:0007669"/>
    <property type="project" value="TreeGrafter"/>
</dbReference>
<dbReference type="NCBIfam" id="TIGR01549">
    <property type="entry name" value="HAD-SF-IA-v1"/>
    <property type="match status" value="1"/>
</dbReference>
<organism evidence="2 3">
    <name type="scientific">Haloferax elongans ATCC BAA-1513</name>
    <dbReference type="NCBI Taxonomy" id="1230453"/>
    <lineage>
        <taxon>Archaea</taxon>
        <taxon>Methanobacteriati</taxon>
        <taxon>Methanobacteriota</taxon>
        <taxon>Stenosarchaea group</taxon>
        <taxon>Halobacteria</taxon>
        <taxon>Halobacteriales</taxon>
        <taxon>Haloferacaceae</taxon>
        <taxon>Haloferax</taxon>
    </lineage>
</organism>
<comment type="caution">
    <text evidence="2">The sequence shown here is derived from an EMBL/GenBank/DDBJ whole genome shotgun (WGS) entry which is preliminary data.</text>
</comment>
<dbReference type="InterPro" id="IPR006439">
    <property type="entry name" value="HAD-SF_hydro_IA"/>
</dbReference>
<keyword evidence="2" id="KW-0378">Hydrolase</keyword>
<dbReference type="AlphaFoldDB" id="M0HF84"/>